<proteinExistence type="evidence at transcript level"/>
<accession>A0A023FSI8</accession>
<protein>
    <submittedName>
        <fullName evidence="2">Putative secreted protein</fullName>
    </submittedName>
</protein>
<dbReference type="EMBL" id="GBBK01000774">
    <property type="protein sequence ID" value="JAC23708.1"/>
    <property type="molecule type" value="mRNA"/>
</dbReference>
<name>A0A023FSI8_AMBCJ</name>
<feature type="signal peptide" evidence="1">
    <location>
        <begin position="1"/>
        <end position="23"/>
    </location>
</feature>
<evidence type="ECO:0000313" key="2">
    <source>
        <dbReference type="EMBL" id="JAC23708.1"/>
    </source>
</evidence>
<sequence>MMWQKNLLLLALGLMLFYAASMCRLFKTVRREWTSPEEIQTVMPLSQPSESISQGDFLDSTVEGQLPDTFQAVLKNYSVVPFSDVKIVFVLTYYRAGAVFT</sequence>
<evidence type="ECO:0000256" key="1">
    <source>
        <dbReference type="SAM" id="SignalP"/>
    </source>
</evidence>
<keyword evidence="1" id="KW-0732">Signal</keyword>
<dbReference type="AlphaFoldDB" id="A0A023FSI8"/>
<reference evidence="2" key="1">
    <citation type="submission" date="2014-03" db="EMBL/GenBank/DDBJ databases">
        <title>The sialotranscriptome of Amblyomma triste, Amblyomma parvum and Amblyomma cajennense ticks, uncovered by 454-based RNA-seq.</title>
        <authorList>
            <person name="Garcia G.R."/>
            <person name="Gardinassi L.G."/>
            <person name="Ribeiro J.M."/>
            <person name="Anatriello E."/>
            <person name="Ferreira B.R."/>
            <person name="Moreira H.N."/>
            <person name="Mafra C."/>
            <person name="Olegario M.M."/>
            <person name="Szabo P.J."/>
            <person name="Miranda-Santos I.K."/>
            <person name="Maruyama S.R."/>
        </authorList>
    </citation>
    <scope>NUCLEOTIDE SEQUENCE</scope>
    <source>
        <strain evidence="2">Uberlandia</strain>
        <tissue evidence="2">Salivary glands</tissue>
    </source>
</reference>
<organism evidence="2">
    <name type="scientific">Amblyomma cajennense</name>
    <name type="common">Cayenne tick</name>
    <name type="synonym">Acarus cajennensis</name>
    <dbReference type="NCBI Taxonomy" id="34607"/>
    <lineage>
        <taxon>Eukaryota</taxon>
        <taxon>Metazoa</taxon>
        <taxon>Ecdysozoa</taxon>
        <taxon>Arthropoda</taxon>
        <taxon>Chelicerata</taxon>
        <taxon>Arachnida</taxon>
        <taxon>Acari</taxon>
        <taxon>Parasitiformes</taxon>
        <taxon>Ixodida</taxon>
        <taxon>Ixodoidea</taxon>
        <taxon>Ixodidae</taxon>
        <taxon>Amblyomminae</taxon>
        <taxon>Amblyomma</taxon>
    </lineage>
</organism>
<feature type="chain" id="PRO_5001520171" evidence="1">
    <location>
        <begin position="24"/>
        <end position="101"/>
    </location>
</feature>